<organism evidence="8 9">
    <name type="scientific">Plasticicumulans acidivorans</name>
    <dbReference type="NCBI Taxonomy" id="886464"/>
    <lineage>
        <taxon>Bacteria</taxon>
        <taxon>Pseudomonadati</taxon>
        <taxon>Pseudomonadota</taxon>
        <taxon>Gammaproteobacteria</taxon>
        <taxon>Candidatus Competibacteraceae</taxon>
        <taxon>Plasticicumulans</taxon>
    </lineage>
</organism>
<gene>
    <name evidence="8" type="ORF">C7443_11046</name>
</gene>
<dbReference type="Gene3D" id="3.30.420.270">
    <property type="match status" value="1"/>
</dbReference>
<dbReference type="Proteomes" id="UP000246569">
    <property type="component" value="Unassembled WGS sequence"/>
</dbReference>
<keyword evidence="4 7" id="KW-0812">Transmembrane</keyword>
<evidence type="ECO:0000313" key="8">
    <source>
        <dbReference type="EMBL" id="PWV59501.1"/>
    </source>
</evidence>
<keyword evidence="6" id="KW-0472">Membrane</keyword>
<protein>
    <submittedName>
        <fullName evidence="8">Biopolymer transport protein ExbD</fullName>
    </submittedName>
</protein>
<dbReference type="EMBL" id="QGTJ01000010">
    <property type="protein sequence ID" value="PWV59501.1"/>
    <property type="molecule type" value="Genomic_DNA"/>
</dbReference>
<evidence type="ECO:0000256" key="5">
    <source>
        <dbReference type="ARBA" id="ARBA00022989"/>
    </source>
</evidence>
<evidence type="ECO:0000256" key="6">
    <source>
        <dbReference type="ARBA" id="ARBA00023136"/>
    </source>
</evidence>
<evidence type="ECO:0000256" key="1">
    <source>
        <dbReference type="ARBA" id="ARBA00004162"/>
    </source>
</evidence>
<evidence type="ECO:0000256" key="2">
    <source>
        <dbReference type="ARBA" id="ARBA00005811"/>
    </source>
</evidence>
<evidence type="ECO:0000256" key="3">
    <source>
        <dbReference type="ARBA" id="ARBA00022475"/>
    </source>
</evidence>
<dbReference type="GO" id="GO:0015031">
    <property type="term" value="P:protein transport"/>
    <property type="evidence" value="ECO:0007669"/>
    <property type="project" value="UniProtKB-KW"/>
</dbReference>
<dbReference type="OrthoDB" id="9793581at2"/>
<dbReference type="InterPro" id="IPR003400">
    <property type="entry name" value="ExbD"/>
</dbReference>
<dbReference type="GO" id="GO:0022857">
    <property type="term" value="F:transmembrane transporter activity"/>
    <property type="evidence" value="ECO:0007669"/>
    <property type="project" value="InterPro"/>
</dbReference>
<keyword evidence="9" id="KW-1185">Reference proteome</keyword>
<dbReference type="AlphaFoldDB" id="A0A317MRJ5"/>
<comment type="caution">
    <text evidence="8">The sequence shown here is derived from an EMBL/GenBank/DDBJ whole genome shotgun (WGS) entry which is preliminary data.</text>
</comment>
<keyword evidence="5" id="KW-1133">Transmembrane helix</keyword>
<comment type="similarity">
    <text evidence="2 7">Belongs to the ExbD/TolR family.</text>
</comment>
<reference evidence="8 9" key="1">
    <citation type="submission" date="2018-05" db="EMBL/GenBank/DDBJ databases">
        <title>Genomic Encyclopedia of Type Strains, Phase IV (KMG-IV): sequencing the most valuable type-strain genomes for metagenomic binning, comparative biology and taxonomic classification.</title>
        <authorList>
            <person name="Goeker M."/>
        </authorList>
    </citation>
    <scope>NUCLEOTIDE SEQUENCE [LARGE SCALE GENOMIC DNA]</scope>
    <source>
        <strain evidence="8 9">DSM 23606</strain>
    </source>
</reference>
<dbReference type="RefSeq" id="WP_110019557.1">
    <property type="nucleotide sequence ID" value="NZ_QGTJ01000010.1"/>
</dbReference>
<comment type="subcellular location">
    <subcellularLocation>
        <location evidence="1">Cell membrane</location>
        <topology evidence="1">Single-pass membrane protein</topology>
    </subcellularLocation>
    <subcellularLocation>
        <location evidence="7">Cell membrane</location>
        <topology evidence="7">Single-pass type II membrane protein</topology>
    </subcellularLocation>
</comment>
<evidence type="ECO:0000256" key="4">
    <source>
        <dbReference type="ARBA" id="ARBA00022692"/>
    </source>
</evidence>
<accession>A0A317MRJ5</accession>
<sequence length="139" mass="15494">MRFRARRSEEPEIMLIPMIDVMLVLLLFFVATTSFVREAAVGLQLPEVSGQPQTNEAERLELIIDAEGHYTLGEQRLPDDQEGTLKQALKIAFESHPTQRFVIRADARTPHRFVVRAMDAAGQVGISAIGIAALPREAQ</sequence>
<evidence type="ECO:0000256" key="7">
    <source>
        <dbReference type="RuleBase" id="RU003879"/>
    </source>
</evidence>
<dbReference type="PANTHER" id="PTHR30558:SF3">
    <property type="entry name" value="BIOPOLYMER TRANSPORT PROTEIN EXBD-RELATED"/>
    <property type="match status" value="1"/>
</dbReference>
<keyword evidence="7" id="KW-0813">Transport</keyword>
<keyword evidence="3" id="KW-1003">Cell membrane</keyword>
<evidence type="ECO:0000313" key="9">
    <source>
        <dbReference type="Proteomes" id="UP000246569"/>
    </source>
</evidence>
<dbReference type="PANTHER" id="PTHR30558">
    <property type="entry name" value="EXBD MEMBRANE COMPONENT OF PMF-DRIVEN MACROMOLECULE IMPORT SYSTEM"/>
    <property type="match status" value="1"/>
</dbReference>
<proteinExistence type="inferred from homology"/>
<dbReference type="Pfam" id="PF02472">
    <property type="entry name" value="ExbD"/>
    <property type="match status" value="1"/>
</dbReference>
<keyword evidence="7" id="KW-0653">Protein transport</keyword>
<dbReference type="GO" id="GO:0005886">
    <property type="term" value="C:plasma membrane"/>
    <property type="evidence" value="ECO:0007669"/>
    <property type="project" value="UniProtKB-SubCell"/>
</dbReference>
<name>A0A317MRJ5_9GAMM</name>